<dbReference type="OrthoDB" id="7390289at2"/>
<evidence type="ECO:0000313" key="7">
    <source>
        <dbReference type="Proteomes" id="UP000242561"/>
    </source>
</evidence>
<keyword evidence="2 3" id="KW-0040">ANK repeat</keyword>
<dbReference type="AlphaFoldDB" id="A0A1L3JE78"/>
<dbReference type="PROSITE" id="PS50088">
    <property type="entry name" value="ANK_REPEAT"/>
    <property type="match status" value="3"/>
</dbReference>
<feature type="chain" id="PRO_5012679207" description="Ankyrin repeat domain-containing protein" evidence="5">
    <location>
        <begin position="24"/>
        <end position="214"/>
    </location>
</feature>
<evidence type="ECO:0008006" key="8">
    <source>
        <dbReference type="Google" id="ProtNLM"/>
    </source>
</evidence>
<dbReference type="Gene3D" id="1.25.40.20">
    <property type="entry name" value="Ankyrin repeat-containing domain"/>
    <property type="match status" value="1"/>
</dbReference>
<proteinExistence type="predicted"/>
<protein>
    <recommendedName>
        <fullName evidence="8">Ankyrin repeat domain-containing protein</fullName>
    </recommendedName>
</protein>
<reference evidence="6 7" key="1">
    <citation type="submission" date="2016-11" db="EMBL/GenBank/DDBJ databases">
        <title>Sphingorhabdus sp. LPB0140, isolated from marine environment.</title>
        <authorList>
            <person name="Kim E."/>
            <person name="Yi H."/>
        </authorList>
    </citation>
    <scope>NUCLEOTIDE SEQUENCE [LARGE SCALE GENOMIC DNA]</scope>
    <source>
        <strain evidence="6 7">LPB0140</strain>
    </source>
</reference>
<gene>
    <name evidence="6" type="ORF">LPB140_00635</name>
</gene>
<accession>A0A1L3JE78</accession>
<evidence type="ECO:0000313" key="6">
    <source>
        <dbReference type="EMBL" id="APG63425.1"/>
    </source>
</evidence>
<feature type="repeat" description="ANK" evidence="3">
    <location>
        <begin position="129"/>
        <end position="161"/>
    </location>
</feature>
<feature type="repeat" description="ANK" evidence="3">
    <location>
        <begin position="96"/>
        <end position="128"/>
    </location>
</feature>
<evidence type="ECO:0000256" key="3">
    <source>
        <dbReference type="PROSITE-ProRule" id="PRU00023"/>
    </source>
</evidence>
<evidence type="ECO:0000256" key="5">
    <source>
        <dbReference type="SAM" id="SignalP"/>
    </source>
</evidence>
<dbReference type="Proteomes" id="UP000242561">
    <property type="component" value="Chromosome"/>
</dbReference>
<feature type="region of interest" description="Disordered" evidence="4">
    <location>
        <begin position="190"/>
        <end position="214"/>
    </location>
</feature>
<dbReference type="EMBL" id="CP018154">
    <property type="protein sequence ID" value="APG63425.1"/>
    <property type="molecule type" value="Genomic_DNA"/>
</dbReference>
<evidence type="ECO:0000256" key="4">
    <source>
        <dbReference type="SAM" id="MobiDB-lite"/>
    </source>
</evidence>
<dbReference type="KEGG" id="sphl:LPB140_00635"/>
<sequence length="214" mass="23028">MAAALLCAVSAVPFVHIAPPAMAQNFSDSYLFLKAVKEFDGTKVNEMLSEPGTVIINTKERNTGRTALHIVVESNNSTWVGFLLQKGANPNIADKEGMLPLMLATQYGNAEAVDWLIRYKADVDGTNRGGETALMRAVQLRNKELVTLLLNKGANPDRTDSVTGLSAREYAVRDGRSSGILAIIEDKSADKDAATTDGKNAQGKLDFSVFPSPE</sequence>
<evidence type="ECO:0000256" key="2">
    <source>
        <dbReference type="ARBA" id="ARBA00023043"/>
    </source>
</evidence>
<keyword evidence="1" id="KW-0677">Repeat</keyword>
<dbReference type="PANTHER" id="PTHR24124:SF14">
    <property type="entry name" value="CHROMOSOME UNDETERMINED SCAFFOLD_25, WHOLE GENOME SHOTGUN SEQUENCE"/>
    <property type="match status" value="1"/>
</dbReference>
<keyword evidence="7" id="KW-1185">Reference proteome</keyword>
<name>A0A1L3JE78_9SPHN</name>
<keyword evidence="5" id="KW-0732">Signal</keyword>
<feature type="repeat" description="ANK" evidence="3">
    <location>
        <begin position="63"/>
        <end position="95"/>
    </location>
</feature>
<evidence type="ECO:0000256" key="1">
    <source>
        <dbReference type="ARBA" id="ARBA00022737"/>
    </source>
</evidence>
<dbReference type="InterPro" id="IPR002110">
    <property type="entry name" value="Ankyrin_rpt"/>
</dbReference>
<dbReference type="GO" id="GO:0010468">
    <property type="term" value="P:regulation of gene expression"/>
    <property type="evidence" value="ECO:0007669"/>
    <property type="project" value="TreeGrafter"/>
</dbReference>
<feature type="signal peptide" evidence="5">
    <location>
        <begin position="1"/>
        <end position="23"/>
    </location>
</feature>
<dbReference type="InterPro" id="IPR036770">
    <property type="entry name" value="Ankyrin_rpt-contain_sf"/>
</dbReference>
<dbReference type="PANTHER" id="PTHR24124">
    <property type="entry name" value="ANKYRIN REPEAT FAMILY A"/>
    <property type="match status" value="1"/>
</dbReference>
<dbReference type="Pfam" id="PF12796">
    <property type="entry name" value="Ank_2"/>
    <property type="match status" value="1"/>
</dbReference>
<dbReference type="PROSITE" id="PS50297">
    <property type="entry name" value="ANK_REP_REGION"/>
    <property type="match status" value="3"/>
</dbReference>
<dbReference type="SUPFAM" id="SSF48403">
    <property type="entry name" value="Ankyrin repeat"/>
    <property type="match status" value="1"/>
</dbReference>
<dbReference type="SMART" id="SM00248">
    <property type="entry name" value="ANK"/>
    <property type="match status" value="4"/>
</dbReference>
<dbReference type="STRING" id="1913578.LPB140_00635"/>
<organism evidence="6 7">
    <name type="scientific">Sphingorhabdus lutea</name>
    <dbReference type="NCBI Taxonomy" id="1913578"/>
    <lineage>
        <taxon>Bacteria</taxon>
        <taxon>Pseudomonadati</taxon>
        <taxon>Pseudomonadota</taxon>
        <taxon>Alphaproteobacteria</taxon>
        <taxon>Sphingomonadales</taxon>
        <taxon>Sphingomonadaceae</taxon>
        <taxon>Sphingorhabdus</taxon>
    </lineage>
</organism>